<sequence>MTNPQGPPHDDPSIWARPGSGDPAAPPPGPSDSPQTTPEQQPADAAWAPPPGVQEYPAEDAATVKMPGKIKRRLFRDPLSIALVAVIVLLLAAASVVGAELYARHRADSVVAAATECVVQDKASVSFGPYPFLLQHLAGDYRDISIKTAGNQIRSAKGMRADIEISEVNLHGDANSKGTIGALDAAITWTSEGIKETVADAVPFVGGLVNSVTTNPGAGTIELKGALGLGSVTVKPAIANNGLSLKVVSVTAMGAPVPAETAQDALDVFTSRLINDYPLGIHADSVHVTDDGVTAHFSTRNASIPPGQSDPCFAKL</sequence>
<dbReference type="Proteomes" id="UP000193907">
    <property type="component" value="Unassembled WGS sequence"/>
</dbReference>
<dbReference type="OrthoDB" id="4201904at2"/>
<evidence type="ECO:0000313" key="6">
    <source>
        <dbReference type="Proteomes" id="UP000230971"/>
    </source>
</evidence>
<dbReference type="EMBL" id="LQOM01000037">
    <property type="protein sequence ID" value="ORV09953.1"/>
    <property type="molecule type" value="Genomic_DNA"/>
</dbReference>
<dbReference type="Pfam" id="PF11209">
    <property type="entry name" value="LmeA"/>
    <property type="match status" value="1"/>
</dbReference>
<name>A0A1X1RMV9_MYCCE</name>
<comment type="caution">
    <text evidence="3">The sequence shown here is derived from an EMBL/GenBank/DDBJ whole genome shotgun (WGS) entry which is preliminary data.</text>
</comment>
<evidence type="ECO:0000313" key="3">
    <source>
        <dbReference type="EMBL" id="ORV09953.1"/>
    </source>
</evidence>
<dbReference type="RefSeq" id="WP_062541897.1">
    <property type="nucleotide sequence ID" value="NZ_BBUN01000837.1"/>
</dbReference>
<evidence type="ECO:0000313" key="4">
    <source>
        <dbReference type="EMBL" id="PIB79766.1"/>
    </source>
</evidence>
<dbReference type="EMBL" id="PDKV01000006">
    <property type="protein sequence ID" value="PIB79766.1"/>
    <property type="molecule type" value="Genomic_DNA"/>
</dbReference>
<accession>A0A1X1RMV9</accession>
<dbReference type="Proteomes" id="UP000230971">
    <property type="component" value="Unassembled WGS sequence"/>
</dbReference>
<organism evidence="3 5">
    <name type="scientific">Mycobacterium celatum</name>
    <dbReference type="NCBI Taxonomy" id="28045"/>
    <lineage>
        <taxon>Bacteria</taxon>
        <taxon>Bacillati</taxon>
        <taxon>Actinomycetota</taxon>
        <taxon>Actinomycetes</taxon>
        <taxon>Mycobacteriales</taxon>
        <taxon>Mycobacteriaceae</taxon>
        <taxon>Mycobacterium</taxon>
    </lineage>
</organism>
<evidence type="ECO:0000256" key="1">
    <source>
        <dbReference type="SAM" id="MobiDB-lite"/>
    </source>
</evidence>
<keyword evidence="5" id="KW-1185">Reference proteome</keyword>
<evidence type="ECO:0000313" key="5">
    <source>
        <dbReference type="Proteomes" id="UP000193907"/>
    </source>
</evidence>
<reference evidence="4 6" key="2">
    <citation type="journal article" date="2017" name="Infect. Genet. Evol.">
        <title>The new phylogeny of the genus Mycobacterium: The old and the news.</title>
        <authorList>
            <person name="Tortoli E."/>
            <person name="Fedrizzi T."/>
            <person name="Meehan C.J."/>
            <person name="Trovato A."/>
            <person name="Grottola A."/>
            <person name="Giacobazzi E."/>
            <person name="Serpini G.F."/>
            <person name="Tagliazucchi S."/>
            <person name="Fabio A."/>
            <person name="Bettua C."/>
            <person name="Bertorelli R."/>
            <person name="Frascaro F."/>
            <person name="De Sanctis V."/>
            <person name="Pecorari M."/>
            <person name="Jousson O."/>
            <person name="Segata N."/>
            <person name="Cirillo D.M."/>
        </authorList>
    </citation>
    <scope>NUCLEOTIDE SEQUENCE [LARGE SCALE GENOMIC DNA]</scope>
    <source>
        <strain evidence="4 6">NCTC 12882</strain>
    </source>
</reference>
<keyword evidence="2" id="KW-1133">Transmembrane helix</keyword>
<protein>
    <submittedName>
        <fullName evidence="4">DUF2993 domain-containing protein</fullName>
    </submittedName>
</protein>
<evidence type="ECO:0000256" key="2">
    <source>
        <dbReference type="SAM" id="Phobius"/>
    </source>
</evidence>
<feature type="region of interest" description="Disordered" evidence="1">
    <location>
        <begin position="1"/>
        <end position="55"/>
    </location>
</feature>
<feature type="transmembrane region" description="Helical" evidence="2">
    <location>
        <begin position="79"/>
        <end position="99"/>
    </location>
</feature>
<dbReference type="STRING" id="28045.AWB95_17205"/>
<gene>
    <name evidence="3" type="ORF">AWB95_17205</name>
    <name evidence="4" type="ORF">CQY23_07625</name>
</gene>
<proteinExistence type="predicted"/>
<dbReference type="AlphaFoldDB" id="A0A1X1RMV9"/>
<keyword evidence="2" id="KW-0812">Transmembrane</keyword>
<dbReference type="InterPro" id="IPR021373">
    <property type="entry name" value="DUF2993"/>
</dbReference>
<reference evidence="3 5" key="1">
    <citation type="submission" date="2016-01" db="EMBL/GenBank/DDBJ databases">
        <title>The new phylogeny of the genus Mycobacterium.</title>
        <authorList>
            <person name="Tarcisio F."/>
            <person name="Conor M."/>
            <person name="Antonella G."/>
            <person name="Elisabetta G."/>
            <person name="Giulia F.S."/>
            <person name="Sara T."/>
            <person name="Anna F."/>
            <person name="Clotilde B."/>
            <person name="Roberto B."/>
            <person name="Veronica D.S."/>
            <person name="Fabio R."/>
            <person name="Monica P."/>
            <person name="Olivier J."/>
            <person name="Enrico T."/>
            <person name="Nicola S."/>
        </authorList>
    </citation>
    <scope>NUCLEOTIDE SEQUENCE [LARGE SCALE GENOMIC DNA]</scope>
    <source>
        <strain evidence="3 5">DSM 44243</strain>
    </source>
</reference>
<keyword evidence="2" id="KW-0472">Membrane</keyword>